<accession>Q8UJC8</accession>
<proteinExistence type="predicted"/>
<reference evidence="1 2" key="1">
    <citation type="journal article" date="2001" name="Science">
        <title>The genome of the natural genetic engineer Agrobacterium tumefaciens C58.</title>
        <authorList>
            <person name="Wood D.W."/>
            <person name="Setubal J.C."/>
            <person name="Kaul R."/>
            <person name="Monks D.E."/>
            <person name="Kitajima J.P."/>
            <person name="Okura V.K."/>
            <person name="Zhou Y."/>
            <person name="Chen L."/>
            <person name="Wood G.E."/>
            <person name="Almeida N.F.Jr."/>
            <person name="Woo L."/>
            <person name="Chen Y."/>
            <person name="Paulsen I.T."/>
            <person name="Eisen J.A."/>
            <person name="Karp P.D."/>
            <person name="Bovee D.Sr."/>
            <person name="Chapman P."/>
            <person name="Clendenning J."/>
            <person name="Deatherage G."/>
            <person name="Gillet W."/>
            <person name="Grant C."/>
            <person name="Kutyavin T."/>
            <person name="Levy R."/>
            <person name="Li M.J."/>
            <person name="McClelland E."/>
            <person name="Palmieri A."/>
            <person name="Raymond C."/>
            <person name="Rouse G."/>
            <person name="Saenphimmachak C."/>
            <person name="Wu Z."/>
            <person name="Romero P."/>
            <person name="Gordon D."/>
            <person name="Zhang S."/>
            <person name="Yoo H."/>
            <person name="Tao Y."/>
            <person name="Biddle P."/>
            <person name="Jung M."/>
            <person name="Krespan W."/>
            <person name="Perry M."/>
            <person name="Gordon-Kamm B."/>
            <person name="Liao L."/>
            <person name="Kim S."/>
            <person name="Hendrick C."/>
            <person name="Zhao Z.Y."/>
            <person name="Dolan M."/>
            <person name="Chumley F."/>
            <person name="Tingey S.V."/>
            <person name="Tomb J.F."/>
            <person name="Gordon M.P."/>
            <person name="Olson M.V."/>
            <person name="Nester E.W."/>
        </authorList>
    </citation>
    <scope>NUCLEOTIDE SEQUENCE [LARGE SCALE GENOMIC DNA]</scope>
    <source>
        <strain evidence="2">C58 / ATCC 33970</strain>
    </source>
</reference>
<dbReference type="EnsemblBacteria" id="AAL46235">
    <property type="protein sequence ID" value="AAL46235"/>
    <property type="gene ID" value="Atu5549"/>
</dbReference>
<reference evidence="1 2" key="2">
    <citation type="journal article" date="2001" name="Science">
        <title>Genome sequence of the plant pathogen and biotechnology agent Agrobacterium tumefaciens C58.</title>
        <authorList>
            <person name="Goodner B."/>
            <person name="Hinkle G."/>
            <person name="Gattung S."/>
            <person name="Miller N."/>
            <person name="Blanchard M."/>
            <person name="Qurollo B."/>
            <person name="Goldman B.S."/>
            <person name="Cao Y."/>
            <person name="Askenazi M."/>
            <person name="Halling C."/>
            <person name="Mullin L."/>
            <person name="Houmiel K."/>
            <person name="Gordon J."/>
            <person name="Vaudin M."/>
            <person name="Iartchouk O."/>
            <person name="Epp A."/>
            <person name="Liu F."/>
            <person name="Wollam C."/>
            <person name="Allinger M."/>
            <person name="Doughty D."/>
            <person name="Scott C."/>
            <person name="Lappas C."/>
            <person name="Markelz B."/>
            <person name="Flanagan C."/>
            <person name="Crowell C."/>
            <person name="Gurson J."/>
            <person name="Lomo C."/>
            <person name="Sear C."/>
            <person name="Strub G."/>
            <person name="Cielo C."/>
            <person name="Slater S."/>
        </authorList>
    </citation>
    <scope>NUCLEOTIDE SEQUENCE [LARGE SCALE GENOMIC DNA]</scope>
    <source>
        <strain evidence="2">C58 / ATCC 33970</strain>
    </source>
</reference>
<keyword evidence="1" id="KW-0614">Plasmid</keyword>
<sequence>MRRSELSTSGRASPRRHQIVLLALSNMTTRKSHCRGGRRARSQRLPPKPALMGAYMGQECWTSPATTPWNLGAKIVSVPLEWGLAKERVCALESSASTHHVLGTLENADRITAKPEVCDALPAISSHPRCDVQRKPRCARSSPYFWHGTAAHSRIGWPSVNSTNPGFAVPAPSKA</sequence>
<evidence type="ECO:0000313" key="1">
    <source>
        <dbReference type="EMBL" id="AAL46235.1"/>
    </source>
</evidence>
<dbReference type="HOGENOM" id="CLU_1529432_0_0_5"/>
<keyword evidence="2" id="KW-1185">Reference proteome</keyword>
<evidence type="ECO:0000313" key="2">
    <source>
        <dbReference type="Proteomes" id="UP000000813"/>
    </source>
</evidence>
<dbReference type="PIR" id="AE3227">
    <property type="entry name" value="AE3227"/>
</dbReference>
<dbReference type="EMBL" id="AE007872">
    <property type="protein sequence ID" value="AAL46235.1"/>
    <property type="molecule type" value="Genomic_DNA"/>
</dbReference>
<organism evidence="1 2">
    <name type="scientific">Agrobacterium fabrum (strain C58 / ATCC 33970)</name>
    <name type="common">Agrobacterium tumefaciens (strain C58)</name>
    <dbReference type="NCBI Taxonomy" id="176299"/>
    <lineage>
        <taxon>Bacteria</taxon>
        <taxon>Pseudomonadati</taxon>
        <taxon>Pseudomonadota</taxon>
        <taxon>Alphaproteobacteria</taxon>
        <taxon>Hyphomicrobiales</taxon>
        <taxon>Rhizobiaceae</taxon>
        <taxon>Rhizobium/Agrobacterium group</taxon>
        <taxon>Agrobacterium</taxon>
        <taxon>Agrobacterium tumefaciens complex</taxon>
    </lineage>
</organism>
<name>Q8UJC8_AGRFC</name>
<protein>
    <submittedName>
        <fullName evidence="1">Uncharacterized protein</fullName>
    </submittedName>
</protein>
<dbReference type="Proteomes" id="UP000000813">
    <property type="component" value="Plasmid At"/>
</dbReference>
<dbReference type="BioCyc" id="AGRO:ATU5549-MONOMER"/>
<gene>
    <name evidence="1" type="ordered locus">Atu5549</name>
</gene>
<dbReference type="KEGG" id="atu:Atu5549"/>
<dbReference type="AlphaFoldDB" id="Q8UJC8"/>
<geneLocation type="plasmid" evidence="1 2">
    <name>At</name>
</geneLocation>